<gene>
    <name evidence="4" type="ORF">J6595_06350</name>
</gene>
<dbReference type="EMBL" id="JAGJCF010000003">
    <property type="protein sequence ID" value="MBP0615196.1"/>
    <property type="molecule type" value="Genomic_DNA"/>
</dbReference>
<protein>
    <submittedName>
        <fullName evidence="4">Alpha/beta hydrolase</fullName>
    </submittedName>
</protein>
<dbReference type="InterPro" id="IPR013094">
    <property type="entry name" value="AB_hydrolase_3"/>
</dbReference>
<evidence type="ECO:0000259" key="3">
    <source>
        <dbReference type="Pfam" id="PF07859"/>
    </source>
</evidence>
<dbReference type="RefSeq" id="WP_209593611.1">
    <property type="nucleotide sequence ID" value="NZ_JAGJCF010000003.1"/>
</dbReference>
<dbReference type="InterPro" id="IPR002168">
    <property type="entry name" value="Lipase_GDXG_HIS_AS"/>
</dbReference>
<dbReference type="GO" id="GO:0016787">
    <property type="term" value="F:hydrolase activity"/>
    <property type="evidence" value="ECO:0007669"/>
    <property type="project" value="UniProtKB-KW"/>
</dbReference>
<dbReference type="PROSITE" id="PS01173">
    <property type="entry name" value="LIPASE_GDXG_HIS"/>
    <property type="match status" value="1"/>
</dbReference>
<accession>A0ABS4BEP4</accession>
<keyword evidence="5" id="KW-1185">Reference proteome</keyword>
<evidence type="ECO:0000256" key="1">
    <source>
        <dbReference type="ARBA" id="ARBA00010515"/>
    </source>
</evidence>
<dbReference type="Pfam" id="PF07859">
    <property type="entry name" value="Abhydrolase_3"/>
    <property type="match status" value="1"/>
</dbReference>
<keyword evidence="2 4" id="KW-0378">Hydrolase</keyword>
<dbReference type="Proteomes" id="UP000678276">
    <property type="component" value="Unassembled WGS sequence"/>
</dbReference>
<proteinExistence type="inferred from homology"/>
<dbReference type="PANTHER" id="PTHR48081">
    <property type="entry name" value="AB HYDROLASE SUPERFAMILY PROTEIN C4A8.06C"/>
    <property type="match status" value="1"/>
</dbReference>
<evidence type="ECO:0000256" key="2">
    <source>
        <dbReference type="ARBA" id="ARBA00022801"/>
    </source>
</evidence>
<evidence type="ECO:0000313" key="5">
    <source>
        <dbReference type="Proteomes" id="UP000678276"/>
    </source>
</evidence>
<sequence length="319" mass="34008">MQLDPHVLAHLKAMQENGAPDMSKMSVEECRAAYRQQSELFGGPVREMARVVNTAAKGPRGEVPLRVYRPEGTPEKEAPALVYVHGGGWVIGDLDSHDKVCRQIAARAGCVVVSVDYALAPEHPAPAGADDVRTAVSWIFENAGALGLDRQRIGVGGDSAGGGLAAVAAIHCRNESLPLACQVLIYPGLDNRETAWAYPSRIENAQTPPLDRPMMDYFMAKVLPDKAIAGDWRISPITVTDSAGLAPALIISGSCDALHDENNLYAARLDHAGVPVVKRNFPGMIHGFIELAGVLPATIEALDLVATFLRERLAISPAG</sequence>
<dbReference type="SUPFAM" id="SSF53474">
    <property type="entry name" value="alpha/beta-Hydrolases"/>
    <property type="match status" value="1"/>
</dbReference>
<name>A0ABS4BEP4_9HYPH</name>
<feature type="domain" description="Alpha/beta hydrolase fold-3" evidence="3">
    <location>
        <begin position="81"/>
        <end position="289"/>
    </location>
</feature>
<reference evidence="4 5" key="1">
    <citation type="submission" date="2021-04" db="EMBL/GenBank/DDBJ databases">
        <title>Whole genome sequence of Jiella sp. KSK16Y-1.</title>
        <authorList>
            <person name="Tuo L."/>
        </authorList>
    </citation>
    <scope>NUCLEOTIDE SEQUENCE [LARGE SCALE GENOMIC DNA]</scope>
    <source>
        <strain evidence="4 5">KSK16Y-1</strain>
    </source>
</reference>
<evidence type="ECO:0000313" key="4">
    <source>
        <dbReference type="EMBL" id="MBP0615196.1"/>
    </source>
</evidence>
<organism evidence="4 5">
    <name type="scientific">Jiella mangrovi</name>
    <dbReference type="NCBI Taxonomy" id="2821407"/>
    <lineage>
        <taxon>Bacteria</taxon>
        <taxon>Pseudomonadati</taxon>
        <taxon>Pseudomonadota</taxon>
        <taxon>Alphaproteobacteria</taxon>
        <taxon>Hyphomicrobiales</taxon>
        <taxon>Aurantimonadaceae</taxon>
        <taxon>Jiella</taxon>
    </lineage>
</organism>
<comment type="caution">
    <text evidence="4">The sequence shown here is derived from an EMBL/GenBank/DDBJ whole genome shotgun (WGS) entry which is preliminary data.</text>
</comment>
<dbReference type="InterPro" id="IPR050300">
    <property type="entry name" value="GDXG_lipolytic_enzyme"/>
</dbReference>
<dbReference type="Gene3D" id="3.40.50.1820">
    <property type="entry name" value="alpha/beta hydrolase"/>
    <property type="match status" value="1"/>
</dbReference>
<dbReference type="PANTHER" id="PTHR48081:SF8">
    <property type="entry name" value="ALPHA_BETA HYDROLASE FOLD-3 DOMAIN-CONTAINING PROTEIN-RELATED"/>
    <property type="match status" value="1"/>
</dbReference>
<comment type="similarity">
    <text evidence="1">Belongs to the 'GDXG' lipolytic enzyme family.</text>
</comment>
<dbReference type="InterPro" id="IPR029058">
    <property type="entry name" value="AB_hydrolase_fold"/>
</dbReference>